<reference evidence="3 4" key="1">
    <citation type="submission" date="2016-03" db="EMBL/GenBank/DDBJ databases">
        <authorList>
            <person name="Ploux O."/>
        </authorList>
    </citation>
    <scope>NUCLEOTIDE SEQUENCE [LARGE SCALE GENOMIC DNA]</scope>
    <source>
        <strain evidence="3 4">UAMH 11012</strain>
    </source>
</reference>
<evidence type="ECO:0000313" key="4">
    <source>
        <dbReference type="Proteomes" id="UP000184330"/>
    </source>
</evidence>
<dbReference type="PROSITE" id="PS50097">
    <property type="entry name" value="BTB"/>
    <property type="match status" value="1"/>
</dbReference>
<dbReference type="InterPro" id="IPR011333">
    <property type="entry name" value="SKP1/BTB/POZ_sf"/>
</dbReference>
<dbReference type="EMBL" id="FJOG01000001">
    <property type="protein sequence ID" value="CZR51148.1"/>
    <property type="molecule type" value="Genomic_DNA"/>
</dbReference>
<dbReference type="AlphaFoldDB" id="A0A1L7WEJ7"/>
<accession>A0A1L7WEJ7</accession>
<dbReference type="CDD" id="cd18186">
    <property type="entry name" value="BTB_POZ_ZBTB_KLHL-like"/>
    <property type="match status" value="1"/>
</dbReference>
<feature type="region of interest" description="Disordered" evidence="1">
    <location>
        <begin position="210"/>
        <end position="238"/>
    </location>
</feature>
<feature type="compositionally biased region" description="Basic and acidic residues" evidence="1">
    <location>
        <begin position="210"/>
        <end position="221"/>
    </location>
</feature>
<dbReference type="PANTHER" id="PTHR47843:SF2">
    <property type="entry name" value="BTB DOMAIN-CONTAINING PROTEIN"/>
    <property type="match status" value="1"/>
</dbReference>
<dbReference type="PANTHER" id="PTHR47843">
    <property type="entry name" value="BTB DOMAIN-CONTAINING PROTEIN-RELATED"/>
    <property type="match status" value="1"/>
</dbReference>
<keyword evidence="4" id="KW-1185">Reference proteome</keyword>
<feature type="domain" description="BTB" evidence="2">
    <location>
        <begin position="27"/>
        <end position="99"/>
    </location>
</feature>
<sequence>MATPSASRRSDRTAEKKITPLNRWDPENIVTLFAAEDESAKPLKIHKDVACHYSPVFKAAFNSRFTEGETQTYKLEDVGQKTVRLLIHWMYHQELDVGKTTSQTKSLTDKMLIELWVLADKLLIPPLQNSIVQELERQRKRFKATSTSCINYVYEKTAPGSPLRRLFVSWCAWNVARSRFEDRPEHFPKEMLLDLVQLLAQRVPTSTKEALAKERDMKEFEVPLGEDEDEDDIMEDSD</sequence>
<dbReference type="Proteomes" id="UP000184330">
    <property type="component" value="Unassembled WGS sequence"/>
</dbReference>
<evidence type="ECO:0000259" key="2">
    <source>
        <dbReference type="PROSITE" id="PS50097"/>
    </source>
</evidence>
<dbReference type="SMART" id="SM00225">
    <property type="entry name" value="BTB"/>
    <property type="match status" value="1"/>
</dbReference>
<dbReference type="STRING" id="576137.A0A1L7WEJ7"/>
<proteinExistence type="predicted"/>
<gene>
    <name evidence="3" type="ORF">PAC_01023</name>
</gene>
<name>A0A1L7WEJ7_9HELO</name>
<feature type="compositionally biased region" description="Acidic residues" evidence="1">
    <location>
        <begin position="224"/>
        <end position="238"/>
    </location>
</feature>
<dbReference type="Pfam" id="PF00651">
    <property type="entry name" value="BTB"/>
    <property type="match status" value="1"/>
</dbReference>
<organism evidence="3 4">
    <name type="scientific">Phialocephala subalpina</name>
    <dbReference type="NCBI Taxonomy" id="576137"/>
    <lineage>
        <taxon>Eukaryota</taxon>
        <taxon>Fungi</taxon>
        <taxon>Dikarya</taxon>
        <taxon>Ascomycota</taxon>
        <taxon>Pezizomycotina</taxon>
        <taxon>Leotiomycetes</taxon>
        <taxon>Helotiales</taxon>
        <taxon>Mollisiaceae</taxon>
        <taxon>Phialocephala</taxon>
        <taxon>Phialocephala fortinii species complex</taxon>
    </lineage>
</organism>
<evidence type="ECO:0000256" key="1">
    <source>
        <dbReference type="SAM" id="MobiDB-lite"/>
    </source>
</evidence>
<dbReference type="InterPro" id="IPR000210">
    <property type="entry name" value="BTB/POZ_dom"/>
</dbReference>
<evidence type="ECO:0000313" key="3">
    <source>
        <dbReference type="EMBL" id="CZR51148.1"/>
    </source>
</evidence>
<protein>
    <recommendedName>
        <fullName evidence="2">BTB domain-containing protein</fullName>
    </recommendedName>
</protein>
<dbReference type="SUPFAM" id="SSF54695">
    <property type="entry name" value="POZ domain"/>
    <property type="match status" value="1"/>
</dbReference>
<dbReference type="Gene3D" id="3.30.710.10">
    <property type="entry name" value="Potassium Channel Kv1.1, Chain A"/>
    <property type="match status" value="1"/>
</dbReference>
<dbReference type="OrthoDB" id="194443at2759"/>